<feature type="transmembrane region" description="Helical" evidence="1">
    <location>
        <begin position="409"/>
        <end position="430"/>
    </location>
</feature>
<dbReference type="Proteomes" id="UP001295740">
    <property type="component" value="Unassembled WGS sequence"/>
</dbReference>
<evidence type="ECO:0000313" key="3">
    <source>
        <dbReference type="Proteomes" id="UP001295740"/>
    </source>
</evidence>
<sequence>MAVFEFRRMPSQVLTVSRQLDTQVHTESYTLGSDEQWQEWLDQKHPQSQPGATSSINLMAQSRFPDGALVSYLPFSKSIFRQIIGCFQVHGSIARVINRNTNCAFTRKKQSWDSSSGARYIVYNCRSAASWPGDLALSVTFFPETLATNAILYGCDEATAAQIAKRLSLSELGDFHPMVLPTIFAELERNRQVALVQEKLTQLIQRIIDIGSNAAIAASADGKEDGCSVSSSSVDKPSMILWVEISHLRNGLLAFRKKMVDMVAHVDELQDSLFGTSTGTNASGFPGMEPRRLQGLRDSGAQIRDRLQELVDEYDEHIRDCSTMIDGMNIASQLEWNQIGRRDARTNLDIANNNLQVAQRARRDSKLMKSIAMLTMIFLPGTFVATLFSMGFFSWEGGTGSGMTVSSDIWIYVLATVLVTSMTLGSWYLWALRRKEVGDVEKQMATG</sequence>
<feature type="transmembrane region" description="Helical" evidence="1">
    <location>
        <begin position="370"/>
        <end position="389"/>
    </location>
</feature>
<dbReference type="AlphaFoldDB" id="A0AAI8V556"/>
<protein>
    <submittedName>
        <fullName evidence="2">Uu.00g039960.m01.CDS01</fullName>
    </submittedName>
</protein>
<reference evidence="2" key="1">
    <citation type="submission" date="2023-10" db="EMBL/GenBank/DDBJ databases">
        <authorList>
            <person name="Hackl T."/>
        </authorList>
    </citation>
    <scope>NUCLEOTIDE SEQUENCE</scope>
</reference>
<dbReference type="Gene3D" id="1.20.58.340">
    <property type="entry name" value="Magnesium transport protein CorA, transmembrane region"/>
    <property type="match status" value="1"/>
</dbReference>
<name>A0AAI8V556_9PEZI</name>
<accession>A0AAI8V556</accession>
<dbReference type="EMBL" id="CAUWAG010000003">
    <property type="protein sequence ID" value="CAJ2501143.1"/>
    <property type="molecule type" value="Genomic_DNA"/>
</dbReference>
<evidence type="ECO:0000256" key="1">
    <source>
        <dbReference type="SAM" id="Phobius"/>
    </source>
</evidence>
<keyword evidence="1" id="KW-0812">Transmembrane</keyword>
<keyword evidence="1" id="KW-0472">Membrane</keyword>
<keyword evidence="1" id="KW-1133">Transmembrane helix</keyword>
<comment type="caution">
    <text evidence="2">The sequence shown here is derived from an EMBL/GenBank/DDBJ whole genome shotgun (WGS) entry which is preliminary data.</text>
</comment>
<organism evidence="2 3">
    <name type="scientific">Anthostomella pinea</name>
    <dbReference type="NCBI Taxonomy" id="933095"/>
    <lineage>
        <taxon>Eukaryota</taxon>
        <taxon>Fungi</taxon>
        <taxon>Dikarya</taxon>
        <taxon>Ascomycota</taxon>
        <taxon>Pezizomycotina</taxon>
        <taxon>Sordariomycetes</taxon>
        <taxon>Xylariomycetidae</taxon>
        <taxon>Xylariales</taxon>
        <taxon>Xylariaceae</taxon>
        <taxon>Anthostomella</taxon>
    </lineage>
</organism>
<gene>
    <name evidence="2" type="ORF">KHLLAP_LOCUS1611</name>
</gene>
<evidence type="ECO:0000313" key="2">
    <source>
        <dbReference type="EMBL" id="CAJ2501143.1"/>
    </source>
</evidence>
<proteinExistence type="predicted"/>
<keyword evidence="3" id="KW-1185">Reference proteome</keyword>